<dbReference type="InterPro" id="IPR010664">
    <property type="entry name" value="LipoPS_assembly_LptC-rel"/>
</dbReference>
<evidence type="ECO:0000313" key="8">
    <source>
        <dbReference type="Proteomes" id="UP000669060"/>
    </source>
</evidence>
<evidence type="ECO:0000256" key="6">
    <source>
        <dbReference type="HAMAP-Rule" id="MF_01915"/>
    </source>
</evidence>
<gene>
    <name evidence="6 7" type="primary">lptC</name>
    <name evidence="7" type="ORF">JFY56_07445</name>
</gene>
<dbReference type="Gene3D" id="2.60.450.10">
    <property type="entry name" value="Lipopolysaccharide (LPS) transport protein A like domain"/>
    <property type="match status" value="1"/>
</dbReference>
<dbReference type="EMBL" id="JAELYA010000002">
    <property type="protein sequence ID" value="MBO3275052.1"/>
    <property type="molecule type" value="Genomic_DNA"/>
</dbReference>
<dbReference type="InterPro" id="IPR026265">
    <property type="entry name" value="LptC"/>
</dbReference>
<comment type="subunit">
    <text evidence="6">Component of the lipopolysaccharide transport and assembly complex. Interacts with LptA and the LptBFG transporter complex.</text>
</comment>
<reference evidence="7 8" key="1">
    <citation type="submission" date="2020-12" db="EMBL/GenBank/DDBJ databases">
        <title>Pseudomonas schmalbachii sp. nov. isolated from millipede gut.</title>
        <authorList>
            <person name="Shelomi M."/>
        </authorList>
    </citation>
    <scope>NUCLEOTIDE SEQUENCE [LARGE SCALE GENOMIC DNA]</scope>
    <source>
        <strain evidence="7 8">Milli4</strain>
    </source>
</reference>
<keyword evidence="5 6" id="KW-0472">Membrane</keyword>
<dbReference type="NCBIfam" id="TIGR04409">
    <property type="entry name" value="LptC_YrbK"/>
    <property type="match status" value="1"/>
</dbReference>
<keyword evidence="3 6" id="KW-0812">Transmembrane</keyword>
<evidence type="ECO:0000256" key="2">
    <source>
        <dbReference type="ARBA" id="ARBA00022519"/>
    </source>
</evidence>
<proteinExistence type="inferred from homology"/>
<dbReference type="InterPro" id="IPR052363">
    <property type="entry name" value="LPS_export_LptC"/>
</dbReference>
<keyword evidence="8" id="KW-1185">Reference proteome</keyword>
<comment type="subcellular location">
    <subcellularLocation>
        <location evidence="6">Cell inner membrane</location>
        <topology evidence="6">Single-pass membrane protein</topology>
    </subcellularLocation>
</comment>
<sequence length="191" mass="21828">MPKTFRQKLLLILIAVLLIALGYYWNVRLDLFTEGPSRPQPSESIDYYAMNARSIQYRTDGSLEYEMTADKLEHQKTTDTTQVTTPNLFFFRSDEPQPWHVQSVRAEVAPGGKQVELIDDVRVARTDAKGRSLLLTTTRMTVFPDEDLAQTEQPVRIQEPNGVTTATGMKAYLKDSRMHLLSNVRGQHEVR</sequence>
<organism evidence="7 8">
    <name type="scientific">Pseudomonas schmalbachii</name>
    <dbReference type="NCBI Taxonomy" id="2816993"/>
    <lineage>
        <taxon>Bacteria</taxon>
        <taxon>Pseudomonadati</taxon>
        <taxon>Pseudomonadota</taxon>
        <taxon>Gammaproteobacteria</taxon>
        <taxon>Pseudomonadales</taxon>
        <taxon>Pseudomonadaceae</taxon>
        <taxon>Pseudomonas</taxon>
    </lineage>
</organism>
<dbReference type="PANTHER" id="PTHR37481:SF1">
    <property type="entry name" value="LIPOPOLYSACCHARIDE EXPORT SYSTEM PROTEIN LPTC"/>
    <property type="match status" value="1"/>
</dbReference>
<protein>
    <recommendedName>
        <fullName evidence="6">Lipopolysaccharide export system protein LptC</fullName>
    </recommendedName>
</protein>
<evidence type="ECO:0000256" key="1">
    <source>
        <dbReference type="ARBA" id="ARBA00022475"/>
    </source>
</evidence>
<comment type="caution">
    <text evidence="7">The sequence shown here is derived from an EMBL/GenBank/DDBJ whole genome shotgun (WGS) entry which is preliminary data.</text>
</comment>
<evidence type="ECO:0000256" key="4">
    <source>
        <dbReference type="ARBA" id="ARBA00022989"/>
    </source>
</evidence>
<evidence type="ECO:0000256" key="3">
    <source>
        <dbReference type="ARBA" id="ARBA00022692"/>
    </source>
</evidence>
<keyword evidence="2 6" id="KW-0997">Cell inner membrane</keyword>
<dbReference type="Proteomes" id="UP000669060">
    <property type="component" value="Unassembled WGS sequence"/>
</dbReference>
<evidence type="ECO:0000256" key="5">
    <source>
        <dbReference type="ARBA" id="ARBA00023136"/>
    </source>
</evidence>
<dbReference type="HAMAP" id="MF_01915">
    <property type="entry name" value="LPS_assembly_LptC"/>
    <property type="match status" value="1"/>
</dbReference>
<accession>A0ABS3TN14</accession>
<dbReference type="PANTHER" id="PTHR37481">
    <property type="entry name" value="LIPOPOLYSACCHARIDE EXPORT SYSTEM PROTEIN LPTC"/>
    <property type="match status" value="1"/>
</dbReference>
<comment type="similarity">
    <text evidence="6">Belongs to the LptC family.</text>
</comment>
<dbReference type="Pfam" id="PF06835">
    <property type="entry name" value="LptC"/>
    <property type="match status" value="1"/>
</dbReference>
<name>A0ABS3TN14_9PSED</name>
<comment type="function">
    <text evidence="6">Involved in the assembly of lipopolysaccharide (LPS). Required for the translocation of LPS from the inner membrane to the outer membrane. Facilitates the transfer of LPS from the inner membrane to the periplasmic protein LptA. Could be a docking site for LptA.</text>
</comment>
<keyword evidence="4 6" id="KW-1133">Transmembrane helix</keyword>
<evidence type="ECO:0000313" key="7">
    <source>
        <dbReference type="EMBL" id="MBO3275052.1"/>
    </source>
</evidence>
<dbReference type="RefSeq" id="WP_208312896.1">
    <property type="nucleotide sequence ID" value="NZ_JAELYA010000002.1"/>
</dbReference>
<keyword evidence="1 6" id="KW-1003">Cell membrane</keyword>